<dbReference type="Proteomes" id="UP000287910">
    <property type="component" value="Unassembled WGS sequence"/>
</dbReference>
<evidence type="ECO:0000256" key="2">
    <source>
        <dbReference type="ARBA" id="ARBA00023015"/>
    </source>
</evidence>
<dbReference type="RefSeq" id="WP_126658096.1">
    <property type="nucleotide sequence ID" value="NZ_RYYR01000006.1"/>
</dbReference>
<dbReference type="InterPro" id="IPR001789">
    <property type="entry name" value="Sig_transdc_resp-reg_receiver"/>
</dbReference>
<dbReference type="InterPro" id="IPR039420">
    <property type="entry name" value="WalR-like"/>
</dbReference>
<feature type="domain" description="Response regulatory" evidence="7">
    <location>
        <begin position="5"/>
        <end position="121"/>
    </location>
</feature>
<name>A0A3S0PQU0_9BACI</name>
<dbReference type="PANTHER" id="PTHR43214:SF24">
    <property type="entry name" value="TRANSCRIPTIONAL REGULATORY PROTEIN NARL-RELATED"/>
    <property type="match status" value="1"/>
</dbReference>
<dbReference type="GO" id="GO:0006355">
    <property type="term" value="P:regulation of DNA-templated transcription"/>
    <property type="evidence" value="ECO:0007669"/>
    <property type="project" value="InterPro"/>
</dbReference>
<gene>
    <name evidence="8" type="ORF">EK386_05800</name>
</gene>
<evidence type="ECO:0000256" key="4">
    <source>
        <dbReference type="ARBA" id="ARBA00023163"/>
    </source>
</evidence>
<dbReference type="PRINTS" id="PR00038">
    <property type="entry name" value="HTHLUXR"/>
</dbReference>
<dbReference type="SMART" id="SM00421">
    <property type="entry name" value="HTH_LUXR"/>
    <property type="match status" value="1"/>
</dbReference>
<dbReference type="Pfam" id="PF00196">
    <property type="entry name" value="GerE"/>
    <property type="match status" value="1"/>
</dbReference>
<keyword evidence="4" id="KW-0804">Transcription</keyword>
<reference evidence="8 9" key="1">
    <citation type="submission" date="2018-12" db="EMBL/GenBank/DDBJ databases">
        <title>Lysinibacillus antri sp. nov., isolated from a cave soil.</title>
        <authorList>
            <person name="Narsing Rao M.P."/>
            <person name="Zhang H."/>
            <person name="Dong Z.-Y."/>
            <person name="Niu X.-K."/>
            <person name="Zhang K."/>
            <person name="Fang B.-Z."/>
            <person name="Kang Y.-Q."/>
            <person name="Xiao M."/>
            <person name="Li W.-J."/>
        </authorList>
    </citation>
    <scope>NUCLEOTIDE SEQUENCE [LARGE SCALE GENOMIC DNA]</scope>
    <source>
        <strain evidence="8 9">SYSU K30002</strain>
    </source>
</reference>
<dbReference type="PROSITE" id="PS00622">
    <property type="entry name" value="HTH_LUXR_1"/>
    <property type="match status" value="1"/>
</dbReference>
<proteinExistence type="predicted"/>
<evidence type="ECO:0000259" key="6">
    <source>
        <dbReference type="PROSITE" id="PS50043"/>
    </source>
</evidence>
<sequence length="212" mass="23733">MKKIKLLLVDDQELIRESLAFVLNTDEDIEVVGLAANGQEAITLCELLSPSIVLMDIQMPVLNGIDATRIVKERWPNIKVMILTTFQEVDYVSEALSIGAEGFLLKAIHPKELISGIKHIHNEGTLVSQSLAKMLLAQINHSKETNEKAYGLTEREVQVLKCLSQGLSNKNISEKLFLSEGTVKNYISSIYHKLDVKNRYEATMKAKGERLI</sequence>
<dbReference type="InterPro" id="IPR000792">
    <property type="entry name" value="Tscrpt_reg_LuxR_C"/>
</dbReference>
<dbReference type="PROSITE" id="PS50110">
    <property type="entry name" value="RESPONSE_REGULATORY"/>
    <property type="match status" value="1"/>
</dbReference>
<dbReference type="Pfam" id="PF00072">
    <property type="entry name" value="Response_reg"/>
    <property type="match status" value="1"/>
</dbReference>
<comment type="caution">
    <text evidence="8">The sequence shown here is derived from an EMBL/GenBank/DDBJ whole genome shotgun (WGS) entry which is preliminary data.</text>
</comment>
<evidence type="ECO:0000256" key="3">
    <source>
        <dbReference type="ARBA" id="ARBA00023125"/>
    </source>
</evidence>
<keyword evidence="3" id="KW-0238">DNA-binding</keyword>
<dbReference type="PANTHER" id="PTHR43214">
    <property type="entry name" value="TWO-COMPONENT RESPONSE REGULATOR"/>
    <property type="match status" value="1"/>
</dbReference>
<dbReference type="InterPro" id="IPR058245">
    <property type="entry name" value="NreC/VraR/RcsB-like_REC"/>
</dbReference>
<dbReference type="AlphaFoldDB" id="A0A3S0PQU0"/>
<accession>A0A3S0PQU0</accession>
<feature type="domain" description="HTH luxR-type" evidence="6">
    <location>
        <begin position="145"/>
        <end position="210"/>
    </location>
</feature>
<dbReference type="PROSITE" id="PS50043">
    <property type="entry name" value="HTH_LUXR_2"/>
    <property type="match status" value="1"/>
</dbReference>
<evidence type="ECO:0000259" key="7">
    <source>
        <dbReference type="PROSITE" id="PS50110"/>
    </source>
</evidence>
<dbReference type="Gene3D" id="3.40.50.2300">
    <property type="match status" value="1"/>
</dbReference>
<keyword evidence="9" id="KW-1185">Reference proteome</keyword>
<evidence type="ECO:0000313" key="9">
    <source>
        <dbReference type="Proteomes" id="UP000287910"/>
    </source>
</evidence>
<dbReference type="CDD" id="cd17535">
    <property type="entry name" value="REC_NarL-like"/>
    <property type="match status" value="1"/>
</dbReference>
<evidence type="ECO:0000256" key="5">
    <source>
        <dbReference type="PROSITE-ProRule" id="PRU00169"/>
    </source>
</evidence>
<keyword evidence="1 5" id="KW-0597">Phosphoprotein</keyword>
<dbReference type="EMBL" id="RYYR01000006">
    <property type="protein sequence ID" value="RUL54677.1"/>
    <property type="molecule type" value="Genomic_DNA"/>
</dbReference>
<keyword evidence="2" id="KW-0805">Transcription regulation</keyword>
<evidence type="ECO:0000256" key="1">
    <source>
        <dbReference type="ARBA" id="ARBA00022553"/>
    </source>
</evidence>
<organism evidence="8 9">
    <name type="scientific">Lysinibacillus antri</name>
    <dbReference type="NCBI Taxonomy" id="2498145"/>
    <lineage>
        <taxon>Bacteria</taxon>
        <taxon>Bacillati</taxon>
        <taxon>Bacillota</taxon>
        <taxon>Bacilli</taxon>
        <taxon>Bacillales</taxon>
        <taxon>Bacillaceae</taxon>
        <taxon>Lysinibacillus</taxon>
    </lineage>
</organism>
<dbReference type="SMART" id="SM00448">
    <property type="entry name" value="REC"/>
    <property type="match status" value="1"/>
</dbReference>
<feature type="modified residue" description="4-aspartylphosphate" evidence="5">
    <location>
        <position position="56"/>
    </location>
</feature>
<dbReference type="GO" id="GO:0003677">
    <property type="term" value="F:DNA binding"/>
    <property type="evidence" value="ECO:0007669"/>
    <property type="project" value="UniProtKB-KW"/>
</dbReference>
<protein>
    <submittedName>
        <fullName evidence="8">Response regulator transcription factor</fullName>
    </submittedName>
</protein>
<dbReference type="InterPro" id="IPR011006">
    <property type="entry name" value="CheY-like_superfamily"/>
</dbReference>
<evidence type="ECO:0000313" key="8">
    <source>
        <dbReference type="EMBL" id="RUL54677.1"/>
    </source>
</evidence>
<dbReference type="CDD" id="cd06170">
    <property type="entry name" value="LuxR_C_like"/>
    <property type="match status" value="1"/>
</dbReference>
<dbReference type="SUPFAM" id="SSF52172">
    <property type="entry name" value="CheY-like"/>
    <property type="match status" value="1"/>
</dbReference>
<dbReference type="GO" id="GO:0000160">
    <property type="term" value="P:phosphorelay signal transduction system"/>
    <property type="evidence" value="ECO:0007669"/>
    <property type="project" value="InterPro"/>
</dbReference>